<dbReference type="OrthoDB" id="17560at2759"/>
<dbReference type="Gramene" id="TraesCLE_scaffold_017212_01G000100.1">
    <property type="protein sequence ID" value="TraesCLE_scaffold_017212_01G000100.1"/>
    <property type="gene ID" value="TraesCLE_scaffold_017212_01G000100"/>
</dbReference>
<feature type="domain" description="Dienelactone hydrolase" evidence="2">
    <location>
        <begin position="122"/>
        <end position="301"/>
    </location>
</feature>
<dbReference type="PANTHER" id="PTHR17630">
    <property type="entry name" value="DIENELACTONE HYDROLASE"/>
    <property type="match status" value="1"/>
</dbReference>
<dbReference type="Gramene" id="TraesCS3B03G1122000.2">
    <property type="protein sequence ID" value="TraesCS3B03G1122000.2.CDS"/>
    <property type="gene ID" value="TraesCS3B03G1122000"/>
</dbReference>
<dbReference type="STRING" id="4565.A0A3B6FUU3"/>
<dbReference type="InterPro" id="IPR029058">
    <property type="entry name" value="AB_hydrolase_fold"/>
</dbReference>
<dbReference type="Gramene" id="TraesCAD_scaffold_036463_01G000100.1">
    <property type="protein sequence ID" value="TraesCAD_scaffold_036463_01G000100.1"/>
    <property type="gene ID" value="TraesCAD_scaffold_036463_01G000100"/>
</dbReference>
<evidence type="ECO:0000259" key="2">
    <source>
        <dbReference type="Pfam" id="PF01738"/>
    </source>
</evidence>
<dbReference type="InterPro" id="IPR002925">
    <property type="entry name" value="Dienelactn_hydro"/>
</dbReference>
<proteinExistence type="predicted"/>
<feature type="chain" id="PRO_5043174185" description="Dienelactone hydrolase domain-containing protein" evidence="1">
    <location>
        <begin position="23"/>
        <end position="303"/>
    </location>
</feature>
<dbReference type="Gramene" id="TraesCS3B02G455500.1">
    <property type="protein sequence ID" value="TraesCS3B02G455500.1"/>
    <property type="gene ID" value="TraesCS3B02G455500"/>
</dbReference>
<dbReference type="Gene3D" id="3.40.50.1820">
    <property type="entry name" value="alpha/beta hydrolase"/>
    <property type="match status" value="1"/>
</dbReference>
<accession>A0A3B6FUU3</accession>
<organism evidence="3">
    <name type="scientific">Triticum aestivum</name>
    <name type="common">Wheat</name>
    <dbReference type="NCBI Taxonomy" id="4565"/>
    <lineage>
        <taxon>Eukaryota</taxon>
        <taxon>Viridiplantae</taxon>
        <taxon>Streptophyta</taxon>
        <taxon>Embryophyta</taxon>
        <taxon>Tracheophyta</taxon>
        <taxon>Spermatophyta</taxon>
        <taxon>Magnoliopsida</taxon>
        <taxon>Liliopsida</taxon>
        <taxon>Poales</taxon>
        <taxon>Poaceae</taxon>
        <taxon>BOP clade</taxon>
        <taxon>Pooideae</taxon>
        <taxon>Triticodae</taxon>
        <taxon>Triticeae</taxon>
        <taxon>Triticinae</taxon>
        <taxon>Triticum</taxon>
    </lineage>
</organism>
<gene>
    <name evidence="3" type="primary">LOC123066159</name>
</gene>
<reference evidence="3" key="1">
    <citation type="submission" date="2018-08" db="EMBL/GenBank/DDBJ databases">
        <authorList>
            <person name="Rossello M."/>
        </authorList>
    </citation>
    <scope>NUCLEOTIDE SEQUENCE [LARGE SCALE GENOMIC DNA]</scope>
    <source>
        <strain evidence="3">cv. Chinese Spring</strain>
    </source>
</reference>
<name>A0A3B6FUU3_WHEAT</name>
<dbReference type="PANTHER" id="PTHR17630:SF81">
    <property type="entry name" value="DIENELACTONE HYDROLASE DOMAIN-CONTAINING PROTEIN"/>
    <property type="match status" value="1"/>
</dbReference>
<dbReference type="Gramene" id="TraesPARA_EIv1.0_0937850.3">
    <property type="protein sequence ID" value="TraesPARA_EIv1.0_0937850.3.CDS"/>
    <property type="gene ID" value="TraesPARA_EIv1.0_0937850"/>
</dbReference>
<dbReference type="Proteomes" id="UP000019116">
    <property type="component" value="Chromosome 3B"/>
</dbReference>
<dbReference type="RefSeq" id="XP_044345238.1">
    <property type="nucleotide sequence ID" value="XM_044489303.1"/>
</dbReference>
<dbReference type="SMR" id="A0A3B6FUU3"/>
<dbReference type="GO" id="GO:0016787">
    <property type="term" value="F:hydrolase activity"/>
    <property type="evidence" value="ECO:0007669"/>
    <property type="project" value="InterPro"/>
</dbReference>
<dbReference type="GeneID" id="123066159"/>
<reference evidence="3" key="2">
    <citation type="submission" date="2018-10" db="UniProtKB">
        <authorList>
            <consortium name="EnsemblPlants"/>
        </authorList>
    </citation>
    <scope>IDENTIFICATION</scope>
</reference>
<evidence type="ECO:0000256" key="1">
    <source>
        <dbReference type="SAM" id="SignalP"/>
    </source>
</evidence>
<dbReference type="EnsemblPlants" id="TraesCS3B02G455500.1">
    <property type="protein sequence ID" value="TraesCS3B02G455500.1"/>
    <property type="gene ID" value="TraesCS3B02G455500"/>
</dbReference>
<keyword evidence="4" id="KW-1185">Reference proteome</keyword>
<feature type="signal peptide" evidence="1">
    <location>
        <begin position="1"/>
        <end position="22"/>
    </location>
</feature>
<dbReference type="SUPFAM" id="SSF53474">
    <property type="entry name" value="alpha/beta-Hydrolases"/>
    <property type="match status" value="1"/>
</dbReference>
<keyword evidence="1" id="KW-0732">Signal</keyword>
<evidence type="ECO:0000313" key="4">
    <source>
        <dbReference type="Proteomes" id="UP000019116"/>
    </source>
</evidence>
<protein>
    <recommendedName>
        <fullName evidence="2">Dienelactone hydrolase domain-containing protein</fullName>
    </recommendedName>
</protein>
<evidence type="ECO:0000313" key="3">
    <source>
        <dbReference type="EnsemblPlants" id="TraesCS3B02G455500.1"/>
    </source>
</evidence>
<dbReference type="Gramene" id="TraesJUL3B03G01746900.3">
    <property type="protein sequence ID" value="TraesJUL3B03G01746900.3"/>
    <property type="gene ID" value="TraesJUL3B03G01746900"/>
</dbReference>
<sequence length="303" mass="33167">MALELLYTSLICLAALAGGATSAPLHLQCLDNPPDLTAAGAQAGKVVDDLSGFRAYVTGPVHSDRAIVLASDIFGFEAPLLRFDHLLPLHSLSFDLRIFFFKKRYILSEEGSSPSISTPGRQAADKVAEAGYYVVVPDFFNGKPYTGDPSVNITQWIDDHSPVKAARDAKPIFATLKKERKSIIGVGGYCWGGKFAVEIAKMDEVKAIVISHPSSIVVDDMREVKCPIEILGAQNDTTTPQKFIYQFLHALRKRSDKVPYFGKIFPGVAHGFACGYNSTDPFAVRTAEQALALMLGWFKKYME</sequence>
<dbReference type="Pfam" id="PF01738">
    <property type="entry name" value="DLH"/>
    <property type="match status" value="1"/>
</dbReference>
<dbReference type="AlphaFoldDB" id="A0A3B6FUU3"/>